<proteinExistence type="predicted"/>
<evidence type="ECO:0000259" key="6">
    <source>
        <dbReference type="Pfam" id="PF14226"/>
    </source>
</evidence>
<evidence type="ECO:0000313" key="8">
    <source>
        <dbReference type="Proteomes" id="UP000222542"/>
    </source>
</evidence>
<reference evidence="7 8" key="1">
    <citation type="journal article" date="2014" name="Nat. Genet.">
        <title>Genome sequence of the hot pepper provides insights into the evolution of pungency in Capsicum species.</title>
        <authorList>
            <person name="Kim S."/>
            <person name="Park M."/>
            <person name="Yeom S.I."/>
            <person name="Kim Y.M."/>
            <person name="Lee J.M."/>
            <person name="Lee H.A."/>
            <person name="Seo E."/>
            <person name="Choi J."/>
            <person name="Cheong K."/>
            <person name="Kim K.T."/>
            <person name="Jung K."/>
            <person name="Lee G.W."/>
            <person name="Oh S.K."/>
            <person name="Bae C."/>
            <person name="Kim S.B."/>
            <person name="Lee H.Y."/>
            <person name="Kim S.Y."/>
            <person name="Kim M.S."/>
            <person name="Kang B.C."/>
            <person name="Jo Y.D."/>
            <person name="Yang H.B."/>
            <person name="Jeong H.J."/>
            <person name="Kang W.H."/>
            <person name="Kwon J.K."/>
            <person name="Shin C."/>
            <person name="Lim J.Y."/>
            <person name="Park J.H."/>
            <person name="Huh J.H."/>
            <person name="Kim J.S."/>
            <person name="Kim B.D."/>
            <person name="Cohen O."/>
            <person name="Paran I."/>
            <person name="Suh M.C."/>
            <person name="Lee S.B."/>
            <person name="Kim Y.K."/>
            <person name="Shin Y."/>
            <person name="Noh S.J."/>
            <person name="Park J."/>
            <person name="Seo Y.S."/>
            <person name="Kwon S.Y."/>
            <person name="Kim H.A."/>
            <person name="Park J.M."/>
            <person name="Kim H.J."/>
            <person name="Choi S.B."/>
            <person name="Bosland P.W."/>
            <person name="Reeves G."/>
            <person name="Jo S.H."/>
            <person name="Lee B.W."/>
            <person name="Cho H.T."/>
            <person name="Choi H.S."/>
            <person name="Lee M.S."/>
            <person name="Yu Y."/>
            <person name="Do Choi Y."/>
            <person name="Park B.S."/>
            <person name="van Deynze A."/>
            <person name="Ashrafi H."/>
            <person name="Hill T."/>
            <person name="Kim W.T."/>
            <person name="Pai H.S."/>
            <person name="Ahn H.K."/>
            <person name="Yeam I."/>
            <person name="Giovannoni J.J."/>
            <person name="Rose J.K."/>
            <person name="Sorensen I."/>
            <person name="Lee S.J."/>
            <person name="Kim R.W."/>
            <person name="Choi I.Y."/>
            <person name="Choi B.S."/>
            <person name="Lim J.S."/>
            <person name="Lee Y.H."/>
            <person name="Choi D."/>
        </authorList>
    </citation>
    <scope>NUCLEOTIDE SEQUENCE [LARGE SCALE GENOMIC DNA]</scope>
    <source>
        <strain evidence="8">cv. CM334</strain>
    </source>
</reference>
<dbReference type="InterPro" id="IPR044861">
    <property type="entry name" value="IPNS-like_FE2OG_OXY"/>
</dbReference>
<dbReference type="Gramene" id="PHT86740">
    <property type="protein sequence ID" value="PHT86740"/>
    <property type="gene ID" value="T459_08846"/>
</dbReference>
<name>A0A2G2ZXM3_CAPAN</name>
<dbReference type="GO" id="GO:0016706">
    <property type="term" value="F:2-oxoglutarate-dependent dioxygenase activity"/>
    <property type="evidence" value="ECO:0007669"/>
    <property type="project" value="UniProtKB-ARBA"/>
</dbReference>
<keyword evidence="8" id="KW-1185">Reference proteome</keyword>
<dbReference type="PANTHER" id="PTHR47592:SF27">
    <property type="entry name" value="OS08G0421700 PROTEIN"/>
    <property type="match status" value="1"/>
</dbReference>
<reference evidence="7 8" key="2">
    <citation type="journal article" date="2017" name="Genome Biol.">
        <title>New reference genome sequences of hot pepper reveal the massive evolution of plant disease-resistance genes by retroduplication.</title>
        <authorList>
            <person name="Kim S."/>
            <person name="Park J."/>
            <person name="Yeom S.I."/>
            <person name="Kim Y.M."/>
            <person name="Seo E."/>
            <person name="Kim K.T."/>
            <person name="Kim M.S."/>
            <person name="Lee J.M."/>
            <person name="Cheong K."/>
            <person name="Shin H.S."/>
            <person name="Kim S.B."/>
            <person name="Han K."/>
            <person name="Lee J."/>
            <person name="Park M."/>
            <person name="Lee H.A."/>
            <person name="Lee H.Y."/>
            <person name="Lee Y."/>
            <person name="Oh S."/>
            <person name="Lee J.H."/>
            <person name="Choi E."/>
            <person name="Choi E."/>
            <person name="Lee S.E."/>
            <person name="Jeon J."/>
            <person name="Kim H."/>
            <person name="Choi G."/>
            <person name="Song H."/>
            <person name="Lee J."/>
            <person name="Lee S.C."/>
            <person name="Kwon J.K."/>
            <person name="Lee H.Y."/>
            <person name="Koo N."/>
            <person name="Hong Y."/>
            <person name="Kim R.W."/>
            <person name="Kang W.H."/>
            <person name="Huh J.H."/>
            <person name="Kang B.C."/>
            <person name="Yang T.J."/>
            <person name="Lee Y.H."/>
            <person name="Bennetzen J.L."/>
            <person name="Choi D."/>
        </authorList>
    </citation>
    <scope>NUCLEOTIDE SEQUENCE [LARGE SCALE GENOMIC DNA]</scope>
    <source>
        <strain evidence="8">cv. CM334</strain>
    </source>
</reference>
<dbReference type="InterPro" id="IPR027443">
    <property type="entry name" value="IPNS-like_sf"/>
</dbReference>
<dbReference type="GO" id="GO:0046872">
    <property type="term" value="F:metal ion binding"/>
    <property type="evidence" value="ECO:0007669"/>
    <property type="project" value="UniProtKB-KW"/>
</dbReference>
<evidence type="ECO:0000259" key="5">
    <source>
        <dbReference type="Pfam" id="PF03171"/>
    </source>
</evidence>
<comment type="caution">
    <text evidence="7">The sequence shown here is derived from an EMBL/GenBank/DDBJ whole genome shotgun (WGS) entry which is preliminary data.</text>
</comment>
<feature type="domain" description="Isopenicillin N synthase-like Fe(2+) 2OG dioxygenase" evidence="5">
    <location>
        <begin position="151"/>
        <end position="207"/>
    </location>
</feature>
<dbReference type="Proteomes" id="UP000222542">
    <property type="component" value="Unassembled WGS sequence"/>
</dbReference>
<keyword evidence="1" id="KW-0479">Metal-binding</keyword>
<evidence type="ECO:0000256" key="2">
    <source>
        <dbReference type="ARBA" id="ARBA00022896"/>
    </source>
</evidence>
<keyword evidence="3" id="KW-0408">Iron</keyword>
<dbReference type="EMBL" id="AYRZ02000003">
    <property type="protein sequence ID" value="PHT86740.1"/>
    <property type="molecule type" value="Genomic_DNA"/>
</dbReference>
<gene>
    <name evidence="7" type="ORF">T459_08846</name>
</gene>
<dbReference type="Pfam" id="PF14223">
    <property type="entry name" value="Retrotran_gag_2"/>
    <property type="match status" value="1"/>
</dbReference>
<evidence type="ECO:0008006" key="9">
    <source>
        <dbReference type="Google" id="ProtNLM"/>
    </source>
</evidence>
<dbReference type="Pfam" id="PF14226">
    <property type="entry name" value="DIOX_N"/>
    <property type="match status" value="1"/>
</dbReference>
<dbReference type="PANTHER" id="PTHR47592">
    <property type="entry name" value="PBF68 PROTEIN"/>
    <property type="match status" value="1"/>
</dbReference>
<evidence type="ECO:0000256" key="3">
    <source>
        <dbReference type="ARBA" id="ARBA00023004"/>
    </source>
</evidence>
<sequence>MENLVSSWAKNVDTLTENYVMPPSKRPSEHVSIASSIPVIDLAKASSSTINHAGLVQELLNASQEFGIFQIINHGVFEKLMDDLMDLFKELFDMSVEEKEELCSGGSSKTCKLYEVEYEDVGADRYRTGSRIGERVVQKPSPDGKPLPALSRPKSAMGVPPHCDPNIVTFIQQQVYGLEILKDGHWIGVHSLPYAFVVILGYQLQVFLLFVPICRVLEILNQKMTSNSQVNDDATTMVATNVATTSHTSTLQAMALAEKPKKFTGVYFKRLQQKMFFYLTNLCLQRFTSEEAPEVPEGTSDQEKFVVIEMAKELWGSLERKYKTGDDRIKKFFVARFLEFKMIDSKSVVPQVQELQVISHDLLVKGLIVNKGFQVAAIIEKLSSLWKDFKNYLNHK</sequence>
<dbReference type="Pfam" id="PF03171">
    <property type="entry name" value="2OG-FeII_Oxy"/>
    <property type="match status" value="1"/>
</dbReference>
<keyword evidence="2" id="KW-0847">Vitamin C</keyword>
<dbReference type="GO" id="GO:0031418">
    <property type="term" value="F:L-ascorbic acid binding"/>
    <property type="evidence" value="ECO:0007669"/>
    <property type="project" value="UniProtKB-KW"/>
</dbReference>
<dbReference type="Gene3D" id="2.60.120.330">
    <property type="entry name" value="B-lactam Antibiotic, Isopenicillin N Synthase, Chain"/>
    <property type="match status" value="2"/>
</dbReference>
<accession>A0A2G2ZXM3</accession>
<feature type="region of interest" description="Disordered" evidence="4">
    <location>
        <begin position="137"/>
        <end position="157"/>
    </location>
</feature>
<organism evidence="7 8">
    <name type="scientific">Capsicum annuum</name>
    <name type="common">Capsicum pepper</name>
    <dbReference type="NCBI Taxonomy" id="4072"/>
    <lineage>
        <taxon>Eukaryota</taxon>
        <taxon>Viridiplantae</taxon>
        <taxon>Streptophyta</taxon>
        <taxon>Embryophyta</taxon>
        <taxon>Tracheophyta</taxon>
        <taxon>Spermatophyta</taxon>
        <taxon>Magnoliopsida</taxon>
        <taxon>eudicotyledons</taxon>
        <taxon>Gunneridae</taxon>
        <taxon>Pentapetalae</taxon>
        <taxon>asterids</taxon>
        <taxon>lamiids</taxon>
        <taxon>Solanales</taxon>
        <taxon>Solanaceae</taxon>
        <taxon>Solanoideae</taxon>
        <taxon>Capsiceae</taxon>
        <taxon>Capsicum</taxon>
    </lineage>
</organism>
<dbReference type="AlphaFoldDB" id="A0A2G2ZXM3"/>
<evidence type="ECO:0000256" key="4">
    <source>
        <dbReference type="SAM" id="MobiDB-lite"/>
    </source>
</evidence>
<feature type="domain" description="Non-haem dioxygenase N-terminal" evidence="6">
    <location>
        <begin position="37"/>
        <end position="110"/>
    </location>
</feature>
<dbReference type="SUPFAM" id="SSF51197">
    <property type="entry name" value="Clavaminate synthase-like"/>
    <property type="match status" value="1"/>
</dbReference>
<dbReference type="InterPro" id="IPR026992">
    <property type="entry name" value="DIOX_N"/>
</dbReference>
<evidence type="ECO:0000313" key="7">
    <source>
        <dbReference type="EMBL" id="PHT86740.1"/>
    </source>
</evidence>
<protein>
    <recommendedName>
        <fullName evidence="9">Non-haem dioxygenase N-terminal domain-containing protein</fullName>
    </recommendedName>
</protein>
<evidence type="ECO:0000256" key="1">
    <source>
        <dbReference type="ARBA" id="ARBA00022723"/>
    </source>
</evidence>